<dbReference type="Proteomes" id="UP000324222">
    <property type="component" value="Unassembled WGS sequence"/>
</dbReference>
<dbReference type="AlphaFoldDB" id="A0A5B7EHR5"/>
<evidence type="ECO:0000313" key="2">
    <source>
        <dbReference type="Proteomes" id="UP000324222"/>
    </source>
</evidence>
<organism evidence="1 2">
    <name type="scientific">Portunus trituberculatus</name>
    <name type="common">Swimming crab</name>
    <name type="synonym">Neptunus trituberculatus</name>
    <dbReference type="NCBI Taxonomy" id="210409"/>
    <lineage>
        <taxon>Eukaryota</taxon>
        <taxon>Metazoa</taxon>
        <taxon>Ecdysozoa</taxon>
        <taxon>Arthropoda</taxon>
        <taxon>Crustacea</taxon>
        <taxon>Multicrustacea</taxon>
        <taxon>Malacostraca</taxon>
        <taxon>Eumalacostraca</taxon>
        <taxon>Eucarida</taxon>
        <taxon>Decapoda</taxon>
        <taxon>Pleocyemata</taxon>
        <taxon>Brachyura</taxon>
        <taxon>Eubrachyura</taxon>
        <taxon>Portunoidea</taxon>
        <taxon>Portunidae</taxon>
        <taxon>Portuninae</taxon>
        <taxon>Portunus</taxon>
    </lineage>
</organism>
<accession>A0A5B7EHR5</accession>
<comment type="caution">
    <text evidence="1">The sequence shown here is derived from an EMBL/GenBank/DDBJ whole genome shotgun (WGS) entry which is preliminary data.</text>
</comment>
<name>A0A5B7EHR5_PORTR</name>
<gene>
    <name evidence="1" type="ORF">E2C01_027269</name>
</gene>
<evidence type="ECO:0000313" key="1">
    <source>
        <dbReference type="EMBL" id="MPC33901.1"/>
    </source>
</evidence>
<proteinExistence type="predicted"/>
<keyword evidence="2" id="KW-1185">Reference proteome</keyword>
<reference evidence="1 2" key="1">
    <citation type="submission" date="2019-05" db="EMBL/GenBank/DDBJ databases">
        <title>Another draft genome of Portunus trituberculatus and its Hox gene families provides insights of decapod evolution.</title>
        <authorList>
            <person name="Jeong J.-H."/>
            <person name="Song I."/>
            <person name="Kim S."/>
            <person name="Choi T."/>
            <person name="Kim D."/>
            <person name="Ryu S."/>
            <person name="Kim W."/>
        </authorList>
    </citation>
    <scope>NUCLEOTIDE SEQUENCE [LARGE SCALE GENOMIC DNA]</scope>
    <source>
        <tissue evidence="1">Muscle</tissue>
    </source>
</reference>
<sequence length="94" mass="10377">MRHTLRGVELVLEQTRTLCLDDRDREEVVDVDKVDKVDEVDEWPVDGVLGTGNRSHSLSRREATVSILSVIVATVDMTACRDSTRVASLVAVAV</sequence>
<protein>
    <submittedName>
        <fullName evidence="1">Uncharacterized protein</fullName>
    </submittedName>
</protein>
<dbReference type="EMBL" id="VSRR010002937">
    <property type="protein sequence ID" value="MPC33901.1"/>
    <property type="molecule type" value="Genomic_DNA"/>
</dbReference>